<dbReference type="AlphaFoldDB" id="A0A1B1P6L2"/>
<keyword evidence="1" id="KW-0614">Plasmid</keyword>
<reference evidence="1" key="1">
    <citation type="journal article" date="1992" name="FEMS Microbiol. Lett.">
        <title>Conjugative trimethoprim resistance in Staphylococcus aureus.</title>
        <authorList>
            <person name="Udo E.E."/>
            <person name="Wei M.Q."/>
            <person name="Grubb W.B."/>
        </authorList>
    </citation>
    <scope>NUCLEOTIDE SEQUENCE</scope>
    <source>
        <strain evidence="1">WBG7410</strain>
        <plasmid evidence="1">pWBG707</plasmid>
    </source>
</reference>
<geneLocation type="plasmid" evidence="1">
    <name>pWBG707</name>
</geneLocation>
<protein>
    <submittedName>
        <fullName evidence="1">Uncharacterized protein</fullName>
    </submittedName>
</protein>
<dbReference type="EMBL" id="KX149097">
    <property type="protein sequence ID" value="ANS91832.1"/>
    <property type="molecule type" value="Genomic_DNA"/>
</dbReference>
<reference evidence="1" key="2">
    <citation type="submission" date="2016-04" db="EMBL/GenBank/DDBJ databases">
        <authorList>
            <person name="Ramsay J.P."/>
        </authorList>
    </citation>
    <scope>NUCLEOTIDE SEQUENCE</scope>
    <source>
        <strain evidence="1">WBG7410</strain>
        <plasmid evidence="1">pWBG707</plasmid>
    </source>
</reference>
<accession>A0A1B1P6L2</accession>
<proteinExistence type="predicted"/>
<sequence length="195" mass="23246">MAEIIDLEWLRYKKEFIENDGIIDHSKFINSIHFHKSYSTEILNIINCLFKKTEEFSQITLHSLLLEIKNAEVKQEVKNMINKLYSFDNVTLKEREMKMVKPKNYSSEFECIQVSFPPQVLKFFKALLESPNMMNEMDVIAIIGIIKETKISIELNEYIDLLIDLNHIHDESDIERFFDDGKRIYQESLFKKYIH</sequence>
<organism evidence="1">
    <name type="scientific">Staphylococcus aureus</name>
    <dbReference type="NCBI Taxonomy" id="1280"/>
    <lineage>
        <taxon>Bacteria</taxon>
        <taxon>Bacillati</taxon>
        <taxon>Bacillota</taxon>
        <taxon>Bacilli</taxon>
        <taxon>Bacillales</taxon>
        <taxon>Staphylococcaceae</taxon>
        <taxon>Staphylococcus</taxon>
    </lineage>
</organism>
<dbReference type="RefSeq" id="WP_172687483.1">
    <property type="nucleotide sequence ID" value="NZ_KX149097.1"/>
</dbReference>
<gene>
    <name evidence="1" type="ORF">pWBG707_00019</name>
</gene>
<name>A0A1B1P6L2_STAAU</name>
<evidence type="ECO:0000313" key="1">
    <source>
        <dbReference type="EMBL" id="ANS91832.1"/>
    </source>
</evidence>